<gene>
    <name evidence="2" type="ORF">LK07_13460</name>
</gene>
<proteinExistence type="predicted"/>
<dbReference type="EMBL" id="CP022433">
    <property type="protein sequence ID" value="ASN24885.1"/>
    <property type="molecule type" value="Genomic_DNA"/>
</dbReference>
<dbReference type="InterPro" id="IPR010982">
    <property type="entry name" value="Lambda_DNA-bd_dom_sf"/>
</dbReference>
<dbReference type="SMART" id="SM00530">
    <property type="entry name" value="HTH_XRE"/>
    <property type="match status" value="1"/>
</dbReference>
<dbReference type="Pfam" id="PF13560">
    <property type="entry name" value="HTH_31"/>
    <property type="match status" value="1"/>
</dbReference>
<keyword evidence="3" id="KW-1185">Reference proteome</keyword>
<reference evidence="2 3" key="1">
    <citation type="submission" date="2017-07" db="EMBL/GenBank/DDBJ databases">
        <title>Genome sequence of Streptomyces pluripotens MUSC 137T.</title>
        <authorList>
            <person name="Ser H.-L."/>
            <person name="Lee L.-H."/>
        </authorList>
    </citation>
    <scope>NUCLEOTIDE SEQUENCE [LARGE SCALE GENOMIC DNA]</scope>
    <source>
        <strain evidence="2 3">MUSC 137</strain>
    </source>
</reference>
<dbReference type="GO" id="GO:0003677">
    <property type="term" value="F:DNA binding"/>
    <property type="evidence" value="ECO:0007669"/>
    <property type="project" value="InterPro"/>
</dbReference>
<protein>
    <submittedName>
        <fullName evidence="2">Transcriptional regulator</fullName>
    </submittedName>
</protein>
<dbReference type="Proteomes" id="UP000031501">
    <property type="component" value="Chromosome"/>
</dbReference>
<name>A0A221NZE3_9ACTN</name>
<dbReference type="KEGG" id="splu:LK06_012330"/>
<evidence type="ECO:0000313" key="2">
    <source>
        <dbReference type="EMBL" id="ASN24885.1"/>
    </source>
</evidence>
<dbReference type="Gene3D" id="1.10.260.40">
    <property type="entry name" value="lambda repressor-like DNA-binding domains"/>
    <property type="match status" value="1"/>
</dbReference>
<dbReference type="SUPFAM" id="SSF47413">
    <property type="entry name" value="lambda repressor-like DNA-binding domains"/>
    <property type="match status" value="1"/>
</dbReference>
<accession>A0A221NZE3</accession>
<sequence>MGVERDVVAGSRTVTRHQAEVGQWEIPGSGAGAAAVITWKLRPVNVERVRAADPEAPRFEARTRPGWGCRDAESLMRPVVPYNGHSNEFTYVERESGLTSHKSTNLMILVGVVANSVQRRREAGVTMPPGQPAFGEELRRRRYESDQSLAQLAKKVHISRSYLSKIEGGKAKPGGKLARLLDSRLNAGGQLVALLAPPPQRSTPAPEPTGSGAWSLRLHADGASDFTSGDPATLAAGGPPSVVAHCVIAPGLPEETPVEEALPVFQTLFHEYRRLGQCCGPAVVIPLSGAATAALRGLVHGAPPAQRGVVLRLAARFAEYTGWMWQEAGDDRAARCWTDQTVQLAEAGGDRELAAYALLRQAELALYQGDSLATVELARAATARAHGRRLRELAAQREAQGHALLGDENACRRALDRGAELAGGSGLQGDGSPALGGTHLPDLTAFVRAWCLHELGDPEAAVALLDTGRESIAPYAVRARARHDARLALALAGAGRVERACEVAESVARDVMATDSATVRSDVRQLRSALTTRSKHPAVRDALPIIAASLRGAPGAGTGHR</sequence>
<dbReference type="PROSITE" id="PS50943">
    <property type="entry name" value="HTH_CROC1"/>
    <property type="match status" value="1"/>
</dbReference>
<dbReference type="InterPro" id="IPR001387">
    <property type="entry name" value="Cro/C1-type_HTH"/>
</dbReference>
<dbReference type="CDD" id="cd00093">
    <property type="entry name" value="HTH_XRE"/>
    <property type="match status" value="1"/>
</dbReference>
<evidence type="ECO:0000259" key="1">
    <source>
        <dbReference type="PROSITE" id="PS50943"/>
    </source>
</evidence>
<dbReference type="AlphaFoldDB" id="A0A221NZE3"/>
<evidence type="ECO:0000313" key="3">
    <source>
        <dbReference type="Proteomes" id="UP000031501"/>
    </source>
</evidence>
<feature type="domain" description="HTH cro/C1-type" evidence="1">
    <location>
        <begin position="148"/>
        <end position="191"/>
    </location>
</feature>
<organism evidence="2 3">
    <name type="scientific">Streptomyces pluripotens</name>
    <dbReference type="NCBI Taxonomy" id="1355015"/>
    <lineage>
        <taxon>Bacteria</taxon>
        <taxon>Bacillati</taxon>
        <taxon>Actinomycetota</taxon>
        <taxon>Actinomycetes</taxon>
        <taxon>Kitasatosporales</taxon>
        <taxon>Streptomycetaceae</taxon>
        <taxon>Streptomyces</taxon>
    </lineage>
</organism>
<dbReference type="STRING" id="1355015.LK06_012330"/>